<proteinExistence type="predicted"/>
<name>A0ABX8SA88_9ACTN</name>
<protein>
    <submittedName>
        <fullName evidence="1">Uncharacterized protein</fullName>
    </submittedName>
</protein>
<reference evidence="1" key="1">
    <citation type="submission" date="2021-07" db="EMBL/GenBank/DDBJ databases">
        <title>Candidatus Kaistella beijingensis sp. nov. isolated from a municipal wastewater treatment plant is involved in sludge foaming.</title>
        <authorList>
            <person name="Song Y."/>
            <person name="Liu S.-J."/>
        </authorList>
    </citation>
    <scope>NUCLEOTIDE SEQUENCE</scope>
    <source>
        <strain evidence="1">DSM 43998</strain>
    </source>
</reference>
<dbReference type="Proteomes" id="UP000887023">
    <property type="component" value="Chromosome"/>
</dbReference>
<accession>A0ABX8SA88</accession>
<evidence type="ECO:0000313" key="2">
    <source>
        <dbReference type="Proteomes" id="UP000887023"/>
    </source>
</evidence>
<gene>
    <name evidence="1" type="ORF">KV203_19445</name>
</gene>
<evidence type="ECO:0000313" key="1">
    <source>
        <dbReference type="EMBL" id="QXQ13907.1"/>
    </source>
</evidence>
<dbReference type="EMBL" id="CP079105">
    <property type="protein sequence ID" value="QXQ13907.1"/>
    <property type="molecule type" value="Genomic_DNA"/>
</dbReference>
<keyword evidence="2" id="KW-1185">Reference proteome</keyword>
<sequence length="57" mass="6095">MPGRSFDSPADFNTQFAGWLAIANARMVRTIKARPVDRLDADRAAMLPSPPVAPAVG</sequence>
<organism evidence="1 2">
    <name type="scientific">Skermania pinensis</name>
    <dbReference type="NCBI Taxonomy" id="39122"/>
    <lineage>
        <taxon>Bacteria</taxon>
        <taxon>Bacillati</taxon>
        <taxon>Actinomycetota</taxon>
        <taxon>Actinomycetes</taxon>
        <taxon>Mycobacteriales</taxon>
        <taxon>Gordoniaceae</taxon>
        <taxon>Skermania</taxon>
    </lineage>
</organism>
<dbReference type="RefSeq" id="WP_174522069.1">
    <property type="nucleotide sequence ID" value="NZ_CBCRUZ010000006.1"/>
</dbReference>